<comment type="caution">
    <text evidence="3">The sequence shown here is derived from an EMBL/GenBank/DDBJ whole genome shotgun (WGS) entry which is preliminary data.</text>
</comment>
<dbReference type="PANTHER" id="PTHR43767">
    <property type="entry name" value="LONG-CHAIN-FATTY-ACID--COA LIGASE"/>
    <property type="match status" value="1"/>
</dbReference>
<evidence type="ECO:0000259" key="2">
    <source>
        <dbReference type="Pfam" id="PF13193"/>
    </source>
</evidence>
<dbReference type="InterPro" id="IPR042099">
    <property type="entry name" value="ANL_N_sf"/>
</dbReference>
<accession>A0A916XE17</accession>
<dbReference type="Pfam" id="PF00501">
    <property type="entry name" value="AMP-binding"/>
    <property type="match status" value="1"/>
</dbReference>
<evidence type="ECO:0000313" key="4">
    <source>
        <dbReference type="Proteomes" id="UP000637002"/>
    </source>
</evidence>
<reference evidence="3" key="2">
    <citation type="submission" date="2020-09" db="EMBL/GenBank/DDBJ databases">
        <authorList>
            <person name="Sun Q."/>
            <person name="Zhou Y."/>
        </authorList>
    </citation>
    <scope>NUCLEOTIDE SEQUENCE</scope>
    <source>
        <strain evidence="3">CGMCC 1.12919</strain>
    </source>
</reference>
<dbReference type="InterPro" id="IPR045851">
    <property type="entry name" value="AMP-bd_C_sf"/>
</dbReference>
<dbReference type="InterPro" id="IPR000873">
    <property type="entry name" value="AMP-dep_synth/lig_dom"/>
</dbReference>
<dbReference type="EMBL" id="BMGG01000004">
    <property type="protein sequence ID" value="GGC64991.1"/>
    <property type="molecule type" value="Genomic_DNA"/>
</dbReference>
<proteinExistence type="predicted"/>
<dbReference type="PANTHER" id="PTHR43767:SF1">
    <property type="entry name" value="NONRIBOSOMAL PEPTIDE SYNTHASE PES1 (EUROFUNG)-RELATED"/>
    <property type="match status" value="1"/>
</dbReference>
<organism evidence="3 4">
    <name type="scientific">Chelatococcus reniformis</name>
    <dbReference type="NCBI Taxonomy" id="1494448"/>
    <lineage>
        <taxon>Bacteria</taxon>
        <taxon>Pseudomonadati</taxon>
        <taxon>Pseudomonadota</taxon>
        <taxon>Alphaproteobacteria</taxon>
        <taxon>Hyphomicrobiales</taxon>
        <taxon>Chelatococcaceae</taxon>
        <taxon>Chelatococcus</taxon>
    </lineage>
</organism>
<keyword evidence="4" id="KW-1185">Reference proteome</keyword>
<evidence type="ECO:0000313" key="3">
    <source>
        <dbReference type="EMBL" id="GGC64991.1"/>
    </source>
</evidence>
<dbReference type="Pfam" id="PF13193">
    <property type="entry name" value="AMP-binding_C"/>
    <property type="match status" value="1"/>
</dbReference>
<evidence type="ECO:0000259" key="1">
    <source>
        <dbReference type="Pfam" id="PF00501"/>
    </source>
</evidence>
<dbReference type="GO" id="GO:0016878">
    <property type="term" value="F:acid-thiol ligase activity"/>
    <property type="evidence" value="ECO:0007669"/>
    <property type="project" value="UniProtKB-ARBA"/>
</dbReference>
<dbReference type="Gene3D" id="3.40.50.12780">
    <property type="entry name" value="N-terminal domain of ligase-like"/>
    <property type="match status" value="1"/>
</dbReference>
<protein>
    <submittedName>
        <fullName evidence="3">Acyl-CoA synthetase</fullName>
    </submittedName>
</protein>
<feature type="domain" description="AMP-binding enzyme C-terminal" evidence="2">
    <location>
        <begin position="415"/>
        <end position="492"/>
    </location>
</feature>
<dbReference type="InterPro" id="IPR050237">
    <property type="entry name" value="ATP-dep_AMP-bd_enzyme"/>
</dbReference>
<feature type="domain" description="AMP-dependent synthetase/ligase" evidence="1">
    <location>
        <begin position="10"/>
        <end position="365"/>
    </location>
</feature>
<name>A0A916XE17_9HYPH</name>
<dbReference type="AlphaFoldDB" id="A0A916XE17"/>
<sequence length="511" mass="56317">MTTVVSQHVARNARKFPSRVALIDEHRSMSYAELDASANRLAHFLLARGIAPGDKVAILAKSSLRWVVAMLATAAVRATCVPVNYRLTTAEILGNLEDAECRFVFATAELAEQHLAGRIDIPIALLDGGPGPDSYDTILGRATDTPPPSSPSDDDLALIMFTGGTTGRSKGVMLRSRQVFWNTVHEALDTGMDEFSNTVLATPLHHAAALNCWLLPHLYLGARSTILGDYSADRMVEMIDRHGGTNGFTPPSMARELCLAARDEPARMRTFRSWYVGGGVLSGKDREEMHRLVPGMKIFYQYGLTEAGVIVTVLKEEDYHLAPDSIGRPFLNFEVRIAAPDMSDAKTGEEGEILVRGPSVMEGYFKRRDATRDAFHDGWLRTGDAGAMDAGGFVYFRDRIKDMVKTGGLNVYSQEVERAMQRHPKIREVGIIGLPSDRWGEEVTAVVVLRDGQAASTDELIAFAKHHLAGYKAPKKVIFVDYADMPINYSGKIMKRELRTWIAARYRGSAT</sequence>
<dbReference type="Gene3D" id="3.30.300.30">
    <property type="match status" value="1"/>
</dbReference>
<dbReference type="Proteomes" id="UP000637002">
    <property type="component" value="Unassembled WGS sequence"/>
</dbReference>
<dbReference type="PROSITE" id="PS00455">
    <property type="entry name" value="AMP_BINDING"/>
    <property type="match status" value="1"/>
</dbReference>
<dbReference type="SUPFAM" id="SSF56801">
    <property type="entry name" value="Acetyl-CoA synthetase-like"/>
    <property type="match status" value="1"/>
</dbReference>
<gene>
    <name evidence="3" type="ORF">GCM10010994_24510</name>
</gene>
<dbReference type="RefSeq" id="WP_210324489.1">
    <property type="nucleotide sequence ID" value="NZ_BMGG01000004.1"/>
</dbReference>
<dbReference type="InterPro" id="IPR020845">
    <property type="entry name" value="AMP-binding_CS"/>
</dbReference>
<dbReference type="InterPro" id="IPR025110">
    <property type="entry name" value="AMP-bd_C"/>
</dbReference>
<reference evidence="3" key="1">
    <citation type="journal article" date="2014" name="Int. J. Syst. Evol. Microbiol.">
        <title>Complete genome sequence of Corynebacterium casei LMG S-19264T (=DSM 44701T), isolated from a smear-ripened cheese.</title>
        <authorList>
            <consortium name="US DOE Joint Genome Institute (JGI-PGF)"/>
            <person name="Walter F."/>
            <person name="Albersmeier A."/>
            <person name="Kalinowski J."/>
            <person name="Ruckert C."/>
        </authorList>
    </citation>
    <scope>NUCLEOTIDE SEQUENCE</scope>
    <source>
        <strain evidence="3">CGMCC 1.12919</strain>
    </source>
</reference>